<dbReference type="Pfam" id="PF05147">
    <property type="entry name" value="LANC_like"/>
    <property type="match status" value="1"/>
</dbReference>
<dbReference type="PANTHER" id="PTHR12736">
    <property type="entry name" value="LANC-LIKE PROTEIN"/>
    <property type="match status" value="1"/>
</dbReference>
<dbReference type="GO" id="GO:0005886">
    <property type="term" value="C:plasma membrane"/>
    <property type="evidence" value="ECO:0007669"/>
    <property type="project" value="TreeGrafter"/>
</dbReference>
<feature type="compositionally biased region" description="Basic and acidic residues" evidence="2">
    <location>
        <begin position="1"/>
        <end position="10"/>
    </location>
</feature>
<accession>A0A835YAX0</accession>
<gene>
    <name evidence="3" type="ORF">HYH03_003603</name>
</gene>
<dbReference type="GO" id="GO:0005975">
    <property type="term" value="P:carbohydrate metabolic process"/>
    <property type="evidence" value="ECO:0007669"/>
    <property type="project" value="InterPro"/>
</dbReference>
<name>A0A835YAX0_9CHLO</name>
<reference evidence="3" key="1">
    <citation type="journal article" date="2020" name="bioRxiv">
        <title>Comparative genomics of Chlamydomonas.</title>
        <authorList>
            <person name="Craig R.J."/>
            <person name="Hasan A.R."/>
            <person name="Ness R.W."/>
            <person name="Keightley P.D."/>
        </authorList>
    </citation>
    <scope>NUCLEOTIDE SEQUENCE</scope>
    <source>
        <strain evidence="3">CCAP 11/70</strain>
    </source>
</reference>
<feature type="compositionally biased region" description="Low complexity" evidence="2">
    <location>
        <begin position="95"/>
        <end position="116"/>
    </location>
</feature>
<dbReference type="InterPro" id="IPR012341">
    <property type="entry name" value="6hp_glycosidase-like_sf"/>
</dbReference>
<proteinExistence type="predicted"/>
<dbReference type="AlphaFoldDB" id="A0A835YAX0"/>
<dbReference type="InterPro" id="IPR007822">
    <property type="entry name" value="LANC-like"/>
</dbReference>
<dbReference type="GO" id="GO:0031179">
    <property type="term" value="P:peptide modification"/>
    <property type="evidence" value="ECO:0007669"/>
    <property type="project" value="InterPro"/>
</dbReference>
<feature type="binding site" evidence="1">
    <location>
        <position position="451"/>
    </location>
    <ligand>
        <name>Zn(2+)</name>
        <dbReference type="ChEBI" id="CHEBI:29105"/>
    </ligand>
</feature>
<sequence length="535" mass="55261">MTKSPVERHFPNKLSDWEAPPGPATGAGAAAHFPAAAAVEAVPRATLRSLFDETLQAVKDHQSSGPTVYTGTAGIAFALWHSRRSLLRDSSEFRPSPSSASASTPTPSASASSTSSTLPAVLLESALEHARTATHGLSRKGLAHGSRSASMLDGAAGIYMTLALVLHDAMQEAAARETGAGAGVGTGAHGPGEGQAGAHGRGGGAAGGGGARGGGGGGAKALERERDDAVRSFLDAYPEAMDSENDEFLYGRAGYLQGAQLLNLVIGPGTVAPEVVEGVATEILESGKEMAGRLRWQRQDTPAPPLFFMWPQREKGEPYLGAAHGMMGILFALLHVPAVVAEEGELLRACLAFVATHELDAPGCPGRGGHYPTRMAVTAQELAASRAAPDAEGGGGGKVLVHWCHGAPGAVFLWCKAHEVFGDPAYLAAAERSGEVVWALGLLRKGHGLCHGTSGNAYALLALHRATGHPHWLARARQFAAHVGSPEGRSVYDQPDRPLSLFEGRGGALCLLADLLADDGGAAHARFPAFELPPH</sequence>
<dbReference type="Gene3D" id="1.50.10.10">
    <property type="match status" value="2"/>
</dbReference>
<evidence type="ECO:0000256" key="2">
    <source>
        <dbReference type="SAM" id="MobiDB-lite"/>
    </source>
</evidence>
<dbReference type="SUPFAM" id="SSF158745">
    <property type="entry name" value="LanC-like"/>
    <property type="match status" value="1"/>
</dbReference>
<feature type="region of interest" description="Disordered" evidence="2">
    <location>
        <begin position="180"/>
        <end position="224"/>
    </location>
</feature>
<dbReference type="OrthoDB" id="10257263at2759"/>
<comment type="caution">
    <text evidence="3">The sequence shown here is derived from an EMBL/GenBank/DDBJ whole genome shotgun (WGS) entry which is preliminary data.</text>
</comment>
<keyword evidence="1" id="KW-0862">Zinc</keyword>
<feature type="compositionally biased region" description="Gly residues" evidence="2">
    <location>
        <begin position="180"/>
        <end position="219"/>
    </location>
</feature>
<protein>
    <submittedName>
        <fullName evidence="3">Uncharacterized protein</fullName>
    </submittedName>
</protein>
<feature type="region of interest" description="Disordered" evidence="2">
    <location>
        <begin position="1"/>
        <end position="28"/>
    </location>
</feature>
<dbReference type="Proteomes" id="UP000612055">
    <property type="component" value="Unassembled WGS sequence"/>
</dbReference>
<dbReference type="PANTHER" id="PTHR12736:SF7">
    <property type="entry name" value="LANC-LIKE PROTEIN 3"/>
    <property type="match status" value="1"/>
</dbReference>
<keyword evidence="4" id="KW-1185">Reference proteome</keyword>
<keyword evidence="1" id="KW-0479">Metal-binding</keyword>
<evidence type="ECO:0000313" key="3">
    <source>
        <dbReference type="EMBL" id="KAG2498344.1"/>
    </source>
</evidence>
<evidence type="ECO:0000256" key="1">
    <source>
        <dbReference type="PIRSR" id="PIRSR607822-1"/>
    </source>
</evidence>
<dbReference type="PRINTS" id="PR01950">
    <property type="entry name" value="LANCSUPER"/>
</dbReference>
<dbReference type="GO" id="GO:0046872">
    <property type="term" value="F:metal ion binding"/>
    <property type="evidence" value="ECO:0007669"/>
    <property type="project" value="UniProtKB-KW"/>
</dbReference>
<dbReference type="EMBL" id="JAEHOE010000010">
    <property type="protein sequence ID" value="KAG2498344.1"/>
    <property type="molecule type" value="Genomic_DNA"/>
</dbReference>
<feature type="binding site" evidence="1">
    <location>
        <position position="404"/>
    </location>
    <ligand>
        <name>Zn(2+)</name>
        <dbReference type="ChEBI" id="CHEBI:29105"/>
    </ligand>
</feature>
<dbReference type="SMART" id="SM01260">
    <property type="entry name" value="LANC_like"/>
    <property type="match status" value="1"/>
</dbReference>
<dbReference type="CDD" id="cd04794">
    <property type="entry name" value="euk_LANCL"/>
    <property type="match status" value="1"/>
</dbReference>
<feature type="binding site" evidence="1">
    <location>
        <position position="450"/>
    </location>
    <ligand>
        <name>Zn(2+)</name>
        <dbReference type="ChEBI" id="CHEBI:29105"/>
    </ligand>
</feature>
<organism evidence="3 4">
    <name type="scientific">Edaphochlamys debaryana</name>
    <dbReference type="NCBI Taxonomy" id="47281"/>
    <lineage>
        <taxon>Eukaryota</taxon>
        <taxon>Viridiplantae</taxon>
        <taxon>Chlorophyta</taxon>
        <taxon>core chlorophytes</taxon>
        <taxon>Chlorophyceae</taxon>
        <taxon>CS clade</taxon>
        <taxon>Chlamydomonadales</taxon>
        <taxon>Chlamydomonadales incertae sedis</taxon>
        <taxon>Edaphochlamys</taxon>
    </lineage>
</organism>
<feature type="region of interest" description="Disordered" evidence="2">
    <location>
        <begin position="90"/>
        <end position="116"/>
    </location>
</feature>
<evidence type="ECO:0000313" key="4">
    <source>
        <dbReference type="Proteomes" id="UP000612055"/>
    </source>
</evidence>